<reference evidence="9 10" key="1">
    <citation type="submission" date="2016-10" db="EMBL/GenBank/DDBJ databases">
        <authorList>
            <person name="de Groot N.N."/>
        </authorList>
    </citation>
    <scope>NUCLEOTIDE SEQUENCE [LARGE SCALE GENOMIC DNA]</scope>
    <source>
        <strain evidence="9 10">DSM 16957</strain>
    </source>
</reference>
<dbReference type="EMBL" id="FNAG01000002">
    <property type="protein sequence ID" value="SDD47965.1"/>
    <property type="molecule type" value="Genomic_DNA"/>
</dbReference>
<accession>A0A1G6V518</accession>
<comment type="subunit">
    <text evidence="7">The complex comprises the extracytoplasmic solute receptor protein and the two transmembrane proteins.</text>
</comment>
<comment type="subcellular location">
    <subcellularLocation>
        <location evidence="1 7">Cell inner membrane</location>
        <topology evidence="1 7">Multi-pass membrane protein</topology>
    </subcellularLocation>
</comment>
<name>A0A1G6V518_9GAMM</name>
<evidence type="ECO:0000256" key="1">
    <source>
        <dbReference type="ARBA" id="ARBA00004429"/>
    </source>
</evidence>
<comment type="similarity">
    <text evidence="7">Belongs to the TRAP transporter large permease family.</text>
</comment>
<evidence type="ECO:0000259" key="8">
    <source>
        <dbReference type="Pfam" id="PF06808"/>
    </source>
</evidence>
<keyword evidence="5 7" id="KW-1133">Transmembrane helix</keyword>
<evidence type="ECO:0000256" key="7">
    <source>
        <dbReference type="RuleBase" id="RU369079"/>
    </source>
</evidence>
<dbReference type="Pfam" id="PF06808">
    <property type="entry name" value="DctM"/>
    <property type="match status" value="1"/>
</dbReference>
<dbReference type="OrthoDB" id="8627919at2"/>
<gene>
    <name evidence="9" type="ORF">SAMN04488509_102620</name>
</gene>
<keyword evidence="3 7" id="KW-0997">Cell inner membrane</keyword>
<keyword evidence="4 7" id="KW-0812">Transmembrane</keyword>
<comment type="function">
    <text evidence="7">Part of the tripartite ATP-independent periplasmic (TRAP) transport system.</text>
</comment>
<sequence length="424" mass="44921">MSGLWLLLLVAALLGAPLFVLILGAAFIGFHQAGYDLTVVAVEFHRLAGMPGLTAIPLFTVAGYLLAESRAPQRLLKLSDALLGWLPGGIAIVGLVACALFTAFTGASGVTIVAMGALLYPALKAAGFDERFNLGLVTSAGSLGLLFAPSLPLILYGFVAGQLGTTPALTIEDLFLAGILPGLLMIVLLGAYAGWHGRALHARSQPFTWPRLREAAREAVWEIPLPILVLGAIYSGALAASEAAAITALYVLVVTVLVRREIAFKRLPGLLAESMRMVGAILIILGAALALSNWLVDAEVPTRLFEWIQGAINSPITFLLALNLFLLAVGMLLDVFAAIVILVPLLVPIAIGYGIHPVHLGVLMLANLQLGYFTPPVGMNLFIASYRFKVPIGQLVRACIPFFLILLLALGLITYVPWLSLALL</sequence>
<feature type="transmembrane region" description="Helical" evidence="7">
    <location>
        <begin position="361"/>
        <end position="383"/>
    </location>
</feature>
<feature type="domain" description="TRAP C4-dicarboxylate transport system permease DctM subunit" evidence="8">
    <location>
        <begin position="6"/>
        <end position="419"/>
    </location>
</feature>
<proteinExistence type="inferred from homology"/>
<dbReference type="GO" id="GO:0022857">
    <property type="term" value="F:transmembrane transporter activity"/>
    <property type="evidence" value="ECO:0007669"/>
    <property type="project" value="UniProtKB-UniRule"/>
</dbReference>
<dbReference type="NCBIfam" id="TIGR00786">
    <property type="entry name" value="dctM"/>
    <property type="match status" value="1"/>
</dbReference>
<dbReference type="STRING" id="265719.SAMN04488509_102620"/>
<keyword evidence="6 7" id="KW-0472">Membrane</keyword>
<dbReference type="Proteomes" id="UP000199603">
    <property type="component" value="Unassembled WGS sequence"/>
</dbReference>
<feature type="transmembrane region" description="Helical" evidence="7">
    <location>
        <begin position="48"/>
        <end position="66"/>
    </location>
</feature>
<dbReference type="PIRSF" id="PIRSF006066">
    <property type="entry name" value="HI0050"/>
    <property type="match status" value="1"/>
</dbReference>
<keyword evidence="2" id="KW-1003">Cell membrane</keyword>
<feature type="transmembrane region" description="Helical" evidence="7">
    <location>
        <begin position="78"/>
        <end position="97"/>
    </location>
</feature>
<dbReference type="GO" id="GO:0005886">
    <property type="term" value="C:plasma membrane"/>
    <property type="evidence" value="ECO:0007669"/>
    <property type="project" value="UniProtKB-SubCell"/>
</dbReference>
<dbReference type="PANTHER" id="PTHR33362:SF5">
    <property type="entry name" value="C4-DICARBOXYLATE TRAP TRANSPORTER LARGE PERMEASE PROTEIN DCTM"/>
    <property type="match status" value="1"/>
</dbReference>
<feature type="transmembrane region" description="Helical" evidence="7">
    <location>
        <begin position="274"/>
        <end position="295"/>
    </location>
</feature>
<comment type="caution">
    <text evidence="7">Lacks conserved residue(s) required for the propagation of feature annotation.</text>
</comment>
<evidence type="ECO:0000313" key="10">
    <source>
        <dbReference type="Proteomes" id="UP000199603"/>
    </source>
</evidence>
<feature type="transmembrane region" description="Helical" evidence="7">
    <location>
        <begin position="335"/>
        <end position="355"/>
    </location>
</feature>
<feature type="transmembrane region" description="Helical" evidence="7">
    <location>
        <begin position="395"/>
        <end position="418"/>
    </location>
</feature>
<evidence type="ECO:0000256" key="3">
    <source>
        <dbReference type="ARBA" id="ARBA00022519"/>
    </source>
</evidence>
<evidence type="ECO:0000256" key="2">
    <source>
        <dbReference type="ARBA" id="ARBA00022475"/>
    </source>
</evidence>
<dbReference type="AlphaFoldDB" id="A0A1G6V518"/>
<feature type="transmembrane region" description="Helical" evidence="7">
    <location>
        <begin position="307"/>
        <end position="328"/>
    </location>
</feature>
<keyword evidence="10" id="KW-1185">Reference proteome</keyword>
<keyword evidence="7" id="KW-0813">Transport</keyword>
<feature type="transmembrane region" description="Helical" evidence="7">
    <location>
        <begin position="135"/>
        <end position="159"/>
    </location>
</feature>
<evidence type="ECO:0000256" key="5">
    <source>
        <dbReference type="ARBA" id="ARBA00022989"/>
    </source>
</evidence>
<dbReference type="PANTHER" id="PTHR33362">
    <property type="entry name" value="SIALIC ACID TRAP TRANSPORTER PERMEASE PROTEIN SIAT-RELATED"/>
    <property type="match status" value="1"/>
</dbReference>
<dbReference type="RefSeq" id="WP_091240834.1">
    <property type="nucleotide sequence ID" value="NZ_FNAG01000002.1"/>
</dbReference>
<organism evidence="9 10">
    <name type="scientific">Aquimonas voraii</name>
    <dbReference type="NCBI Taxonomy" id="265719"/>
    <lineage>
        <taxon>Bacteria</taxon>
        <taxon>Pseudomonadati</taxon>
        <taxon>Pseudomonadota</taxon>
        <taxon>Gammaproteobacteria</taxon>
        <taxon>Lysobacterales</taxon>
        <taxon>Lysobacteraceae</taxon>
        <taxon>Aquimonas</taxon>
    </lineage>
</organism>
<protein>
    <recommendedName>
        <fullName evidence="7">TRAP transporter large permease protein</fullName>
    </recommendedName>
</protein>
<feature type="transmembrane region" description="Helical" evidence="7">
    <location>
        <begin position="174"/>
        <end position="195"/>
    </location>
</feature>
<evidence type="ECO:0000313" key="9">
    <source>
        <dbReference type="EMBL" id="SDD47965.1"/>
    </source>
</evidence>
<dbReference type="InterPro" id="IPR004681">
    <property type="entry name" value="TRAP_DctM"/>
</dbReference>
<dbReference type="InterPro" id="IPR010656">
    <property type="entry name" value="DctM"/>
</dbReference>
<evidence type="ECO:0000256" key="4">
    <source>
        <dbReference type="ARBA" id="ARBA00022692"/>
    </source>
</evidence>
<evidence type="ECO:0000256" key="6">
    <source>
        <dbReference type="ARBA" id="ARBA00023136"/>
    </source>
</evidence>
<feature type="transmembrane region" description="Helical" evidence="7">
    <location>
        <begin position="243"/>
        <end position="262"/>
    </location>
</feature>